<comment type="caution">
    <text evidence="2">The sequence shown here is derived from an EMBL/GenBank/DDBJ whole genome shotgun (WGS) entry which is preliminary data.</text>
</comment>
<protein>
    <recommendedName>
        <fullName evidence="4">AraC family transcriptional regulator</fullName>
    </recommendedName>
</protein>
<keyword evidence="3" id="KW-1185">Reference proteome</keyword>
<evidence type="ECO:0000313" key="2">
    <source>
        <dbReference type="EMBL" id="OSZ55671.1"/>
    </source>
</evidence>
<name>A0ABX3Y7W2_9ACTN</name>
<dbReference type="EMBL" id="MRYD01000440">
    <property type="protein sequence ID" value="OSZ55671.1"/>
    <property type="molecule type" value="Genomic_DNA"/>
</dbReference>
<evidence type="ECO:0000313" key="3">
    <source>
        <dbReference type="Proteomes" id="UP000194266"/>
    </source>
</evidence>
<reference evidence="2 3" key="1">
    <citation type="submission" date="2016-12" db="EMBL/GenBank/DDBJ databases">
        <title>Genome Mining:The Detection of Biosynthetic Gene Clusters to Aid in the Expression of Curamycin A produced by Streptomyces sp. strain CZA14.</title>
        <authorList>
            <person name="Durrell K.A."/>
            <person name="Kirby B.M."/>
            <person name="Khan W."/>
            <person name="Mthethwa T."/>
            <person name="Le Roes-Hill M."/>
        </authorList>
    </citation>
    <scope>NUCLEOTIDE SEQUENCE [LARGE SCALE GENOMIC DNA]</scope>
    <source>
        <strain evidence="2 3">CZA14</strain>
    </source>
</reference>
<proteinExistence type="predicted"/>
<evidence type="ECO:0000256" key="1">
    <source>
        <dbReference type="SAM" id="MobiDB-lite"/>
    </source>
</evidence>
<dbReference type="Proteomes" id="UP000194266">
    <property type="component" value="Unassembled WGS sequence"/>
</dbReference>
<accession>A0ABX3Y7W2</accession>
<evidence type="ECO:0008006" key="4">
    <source>
        <dbReference type="Google" id="ProtNLM"/>
    </source>
</evidence>
<feature type="compositionally biased region" description="Gly residues" evidence="1">
    <location>
        <begin position="27"/>
        <end position="43"/>
    </location>
</feature>
<feature type="region of interest" description="Disordered" evidence="1">
    <location>
        <begin position="23"/>
        <end position="73"/>
    </location>
</feature>
<gene>
    <name evidence="2" type="ORF">OQI_37170</name>
</gene>
<organism evidence="2 3">
    <name type="scientific">Streptomyces pharetrae CZA14</name>
    <dbReference type="NCBI Taxonomy" id="1144883"/>
    <lineage>
        <taxon>Bacteria</taxon>
        <taxon>Bacillati</taxon>
        <taxon>Actinomycetota</taxon>
        <taxon>Actinomycetes</taxon>
        <taxon>Kitasatosporales</taxon>
        <taxon>Streptomycetaceae</taxon>
        <taxon>Streptomyces</taxon>
    </lineage>
</organism>
<sequence length="73" mass="7312">MARRSTLQSGMVTCCTVRSRGVKEGAGKGISRGRAGLGSGGVRSGVRRGAVRGAGPVSLRPYGPSAAEPPCGR</sequence>